<dbReference type="PANTHER" id="PTHR12001:SF85">
    <property type="entry name" value="SHORT CHAIN ISOPRENYL DIPHOSPHATE SYNTHASE"/>
    <property type="match status" value="1"/>
</dbReference>
<dbReference type="SFLD" id="SFLDG01017">
    <property type="entry name" value="Polyprenyl_Transferase_Like"/>
    <property type="match status" value="1"/>
</dbReference>
<dbReference type="Pfam" id="PF00348">
    <property type="entry name" value="polyprenyl_synt"/>
    <property type="match status" value="1"/>
</dbReference>
<dbReference type="PROSITE" id="PS00723">
    <property type="entry name" value="POLYPRENYL_SYNTHASE_1"/>
    <property type="match status" value="1"/>
</dbReference>
<keyword evidence="5" id="KW-0460">Magnesium</keyword>
<dbReference type="STRING" id="1797727.A3B51_01485"/>
<evidence type="ECO:0000256" key="6">
    <source>
        <dbReference type="RuleBase" id="RU004466"/>
    </source>
</evidence>
<evidence type="ECO:0000256" key="3">
    <source>
        <dbReference type="ARBA" id="ARBA00022679"/>
    </source>
</evidence>
<evidence type="ECO:0000313" key="8">
    <source>
        <dbReference type="Proteomes" id="UP000176780"/>
    </source>
</evidence>
<dbReference type="PANTHER" id="PTHR12001">
    <property type="entry name" value="GERANYLGERANYL PYROPHOSPHATE SYNTHASE"/>
    <property type="match status" value="1"/>
</dbReference>
<evidence type="ECO:0000313" key="7">
    <source>
        <dbReference type="EMBL" id="OGE03827.1"/>
    </source>
</evidence>
<evidence type="ECO:0000256" key="1">
    <source>
        <dbReference type="ARBA" id="ARBA00001946"/>
    </source>
</evidence>
<reference evidence="7 8" key="1">
    <citation type="journal article" date="2016" name="Nat. Commun.">
        <title>Thousands of microbial genomes shed light on interconnected biogeochemical processes in an aquifer system.</title>
        <authorList>
            <person name="Anantharaman K."/>
            <person name="Brown C.T."/>
            <person name="Hug L.A."/>
            <person name="Sharon I."/>
            <person name="Castelle C.J."/>
            <person name="Probst A.J."/>
            <person name="Thomas B.C."/>
            <person name="Singh A."/>
            <person name="Wilkins M.J."/>
            <person name="Karaoz U."/>
            <person name="Brodie E.L."/>
            <person name="Williams K.H."/>
            <person name="Hubbard S.S."/>
            <person name="Banfield J.F."/>
        </authorList>
    </citation>
    <scope>NUCLEOTIDE SEQUENCE [LARGE SCALE GENOMIC DNA]</scope>
</reference>
<dbReference type="InterPro" id="IPR008949">
    <property type="entry name" value="Isoprenoid_synthase_dom_sf"/>
</dbReference>
<dbReference type="CDD" id="cd00685">
    <property type="entry name" value="Trans_IPPS_HT"/>
    <property type="match status" value="1"/>
</dbReference>
<dbReference type="GO" id="GO:0046872">
    <property type="term" value="F:metal ion binding"/>
    <property type="evidence" value="ECO:0007669"/>
    <property type="project" value="UniProtKB-KW"/>
</dbReference>
<dbReference type="AlphaFoldDB" id="A0A1F5HI78"/>
<keyword evidence="4" id="KW-0479">Metal-binding</keyword>
<dbReference type="EMBL" id="MFBQ01000044">
    <property type="protein sequence ID" value="OGE03827.1"/>
    <property type="molecule type" value="Genomic_DNA"/>
</dbReference>
<evidence type="ECO:0000256" key="2">
    <source>
        <dbReference type="ARBA" id="ARBA00006706"/>
    </source>
</evidence>
<dbReference type="Proteomes" id="UP000176780">
    <property type="component" value="Unassembled WGS sequence"/>
</dbReference>
<dbReference type="InterPro" id="IPR000092">
    <property type="entry name" value="Polyprenyl_synt"/>
</dbReference>
<evidence type="ECO:0000256" key="5">
    <source>
        <dbReference type="ARBA" id="ARBA00022842"/>
    </source>
</evidence>
<sequence length="349" mass="39391">MDFERQLQKFLDLFEPYAKKYFEGRQKSVLNYPKLIGQFYKDLADFTAGGKKLRGFLVYLGYETCGGESDRKRIRKILPVVLAVEIVHSFLLIHDDVIDQSEMRRGKMAIHKKYAKLVSGHYGASQAIIIGDIACFEAIKLIAEADLDDKNKIICIDKLLQTLLETGYGEALDVIYSHVGATLDRIWEVTNLKTARYSFVGPLTLGAILAGAEKSKIDHFSKFGLTLGTAFQIQDDILGVFGKEEALGKSVLSDMREGKNTVLIYKAREMAGTKDRKTLDVLWGRGEATIDDLEKVREIIAKSGALEWCEKQNQKLAKEAKSYINKITDDRKLRLVFGQMVDFVVKRES</sequence>
<keyword evidence="3 6" id="KW-0808">Transferase</keyword>
<evidence type="ECO:0000256" key="4">
    <source>
        <dbReference type="ARBA" id="ARBA00022723"/>
    </source>
</evidence>
<comment type="similarity">
    <text evidence="2 6">Belongs to the FPP/GGPP synthase family.</text>
</comment>
<dbReference type="PROSITE" id="PS00444">
    <property type="entry name" value="POLYPRENYL_SYNTHASE_2"/>
    <property type="match status" value="1"/>
</dbReference>
<dbReference type="Gene3D" id="1.10.600.10">
    <property type="entry name" value="Farnesyl Diphosphate Synthase"/>
    <property type="match status" value="1"/>
</dbReference>
<accession>A0A1F5HI78</accession>
<gene>
    <name evidence="7" type="ORF">A3B51_01485</name>
</gene>
<dbReference type="InterPro" id="IPR033749">
    <property type="entry name" value="Polyprenyl_synt_CS"/>
</dbReference>
<dbReference type="GO" id="GO:0004659">
    <property type="term" value="F:prenyltransferase activity"/>
    <property type="evidence" value="ECO:0007669"/>
    <property type="project" value="InterPro"/>
</dbReference>
<dbReference type="SFLD" id="SFLDS00005">
    <property type="entry name" value="Isoprenoid_Synthase_Type_I"/>
    <property type="match status" value="1"/>
</dbReference>
<comment type="cofactor">
    <cofactor evidence="1">
        <name>Mg(2+)</name>
        <dbReference type="ChEBI" id="CHEBI:18420"/>
    </cofactor>
</comment>
<proteinExistence type="inferred from homology"/>
<name>A0A1F5HI78_9BACT</name>
<evidence type="ECO:0008006" key="9">
    <source>
        <dbReference type="Google" id="ProtNLM"/>
    </source>
</evidence>
<protein>
    <recommendedName>
        <fullName evidence="9">Polyprenyl synthetase</fullName>
    </recommendedName>
</protein>
<comment type="caution">
    <text evidence="7">The sequence shown here is derived from an EMBL/GenBank/DDBJ whole genome shotgun (WGS) entry which is preliminary data.</text>
</comment>
<dbReference type="GO" id="GO:0008299">
    <property type="term" value="P:isoprenoid biosynthetic process"/>
    <property type="evidence" value="ECO:0007669"/>
    <property type="project" value="InterPro"/>
</dbReference>
<dbReference type="SUPFAM" id="SSF48576">
    <property type="entry name" value="Terpenoid synthases"/>
    <property type="match status" value="1"/>
</dbReference>
<organism evidence="7 8">
    <name type="scientific">Candidatus Curtissbacteria bacterium RIFCSPLOWO2_01_FULL_41_18</name>
    <dbReference type="NCBI Taxonomy" id="1797727"/>
    <lineage>
        <taxon>Bacteria</taxon>
        <taxon>Candidatus Curtissiibacteriota</taxon>
    </lineage>
</organism>